<dbReference type="PANTHER" id="PTHR43615">
    <property type="entry name" value="PHOSPHOENOLPYRUVATE SYNTHASE-RELATED"/>
    <property type="match status" value="1"/>
</dbReference>
<comment type="caution">
    <text evidence="3">The sequence shown here is derived from an EMBL/GenBank/DDBJ whole genome shotgun (WGS) entry which is preliminary data.</text>
</comment>
<feature type="domain" description="Pyruvate phosphate dikinase AMP/ATP-binding" evidence="2">
    <location>
        <begin position="212"/>
        <end position="265"/>
    </location>
</feature>
<dbReference type="SUPFAM" id="SSF56059">
    <property type="entry name" value="Glutathione synthetase ATP-binding domain-like"/>
    <property type="match status" value="1"/>
</dbReference>
<feature type="domain" description="PEP-utilising enzyme mobile" evidence="1">
    <location>
        <begin position="755"/>
        <end position="825"/>
    </location>
</feature>
<evidence type="ECO:0000259" key="2">
    <source>
        <dbReference type="Pfam" id="PF01326"/>
    </source>
</evidence>
<dbReference type="GO" id="GO:0005524">
    <property type="term" value="F:ATP binding"/>
    <property type="evidence" value="ECO:0007669"/>
    <property type="project" value="InterPro"/>
</dbReference>
<dbReference type="Proteomes" id="UP001185873">
    <property type="component" value="Unassembled WGS sequence"/>
</dbReference>
<dbReference type="PANTHER" id="PTHR43615:SF1">
    <property type="entry name" value="PPDK_N DOMAIN-CONTAINING PROTEIN"/>
    <property type="match status" value="1"/>
</dbReference>
<proteinExistence type="predicted"/>
<dbReference type="EMBL" id="JAWLKJ010000001">
    <property type="protein sequence ID" value="MDV6298528.1"/>
    <property type="molecule type" value="Genomic_DNA"/>
</dbReference>
<dbReference type="InterPro" id="IPR002192">
    <property type="entry name" value="PPDK_AMP/ATP-bd"/>
</dbReference>
<dbReference type="Pfam" id="PF00391">
    <property type="entry name" value="PEP-utilizers"/>
    <property type="match status" value="1"/>
</dbReference>
<name>A0AAE4U6R7_9ACTN</name>
<dbReference type="SUPFAM" id="SSF52009">
    <property type="entry name" value="Phosphohistidine domain"/>
    <property type="match status" value="1"/>
</dbReference>
<dbReference type="Gene3D" id="3.30.470.20">
    <property type="entry name" value="ATP-grasp fold, B domain"/>
    <property type="match status" value="2"/>
</dbReference>
<organism evidence="3 4">
    <name type="scientific">Dietzia maris</name>
    <dbReference type="NCBI Taxonomy" id="37915"/>
    <lineage>
        <taxon>Bacteria</taxon>
        <taxon>Bacillati</taxon>
        <taxon>Actinomycetota</taxon>
        <taxon>Actinomycetes</taxon>
        <taxon>Mycobacteriales</taxon>
        <taxon>Dietziaceae</taxon>
        <taxon>Dietzia</taxon>
    </lineage>
</organism>
<dbReference type="Gene3D" id="3.50.30.10">
    <property type="entry name" value="Phosphohistidine domain"/>
    <property type="match status" value="1"/>
</dbReference>
<dbReference type="InterPro" id="IPR051549">
    <property type="entry name" value="PEP_Utilizing_Enz"/>
</dbReference>
<dbReference type="AlphaFoldDB" id="A0AAE4U6R7"/>
<evidence type="ECO:0000313" key="4">
    <source>
        <dbReference type="Proteomes" id="UP001185873"/>
    </source>
</evidence>
<dbReference type="RefSeq" id="WP_317468848.1">
    <property type="nucleotide sequence ID" value="NZ_JAWLKJ010000001.1"/>
</dbReference>
<accession>A0AAE4U6R7</accession>
<protein>
    <submittedName>
        <fullName evidence="3">PEP/pyruvate-binding domain-containing protein</fullName>
    </submittedName>
</protein>
<evidence type="ECO:0000259" key="1">
    <source>
        <dbReference type="Pfam" id="PF00391"/>
    </source>
</evidence>
<dbReference type="GO" id="GO:0016301">
    <property type="term" value="F:kinase activity"/>
    <property type="evidence" value="ECO:0007669"/>
    <property type="project" value="InterPro"/>
</dbReference>
<dbReference type="InterPro" id="IPR036637">
    <property type="entry name" value="Phosphohistidine_dom_sf"/>
</dbReference>
<evidence type="ECO:0000313" key="3">
    <source>
        <dbReference type="EMBL" id="MDV6298528.1"/>
    </source>
</evidence>
<feature type="domain" description="Pyruvate phosphate dikinase AMP/ATP-binding" evidence="2">
    <location>
        <begin position="68"/>
        <end position="206"/>
    </location>
</feature>
<gene>
    <name evidence="3" type="ORF">R3P82_05330</name>
</gene>
<reference evidence="3" key="1">
    <citation type="submission" date="2023-10" db="EMBL/GenBank/DDBJ databases">
        <title>Development of a sustainable strategy for remediation of hydrocarbon-contaminated territories based on the waste exchange concept.</title>
        <authorList>
            <person name="Krivoruchko A."/>
        </authorList>
    </citation>
    <scope>NUCLEOTIDE SEQUENCE</scope>
    <source>
        <strain evidence="3">IEGM 1175</strain>
    </source>
</reference>
<dbReference type="InterPro" id="IPR008279">
    <property type="entry name" value="PEP-util_enz_mobile_dom"/>
</dbReference>
<sequence length="832" mass="87683">MNTVEFEQVTDDSYGGKAAGLAELIRLGLDVPPGFVIADAGADLVVVDTQSDTTVPAHTTVPADTTARWYRRMAEAGAIPVAVRSSAAGEDGAQQSFAGQYDTVLGVDSAEALAEAVRTCVASAASGRATAYRGAGPDSPATDLPATMHLVVQQMVDARAAGVVFTADPATGRRDLMVIDAVAGLGESLVDGTASPDHLVLDAAGAVAVREVGERPVLLGEDIEAIRSGALTAERHWGRPMDLEWAIDRQGRLWWLQARPITTLPADLGGMDSTLAGSDHVYTRCNIGEMMPGAYCPLTASVSGYAIDHAMQMIQVVARAQPSYEQPWLQVGYFSGHMFLNLTEGTALSSGLLGNSLEQFSTSICGRVVDELVPTPPQAFPRRLGNTVRLSTFALTAGPAVRGLGEQIGAFEVPTGCDPLRVWRKLEDGMRLYCDVTLTHVRSSSRAAVAANVLESVLIRQAVAAGGTEDDGRAEASRLMAGAADVESALMLAELESVVRALAADSGAAERFLGADPGAAVEAVLASADGWGVALRRFLSRHGHRGYRELCMRDASWADDPEGLGAIMQVMVRSTLERGGRASETAEVPEPESRAIRQLARWARAGARGREETKSKMALMAHSLKRGYRHLGEVLSASGRLPDADLVFFFDRPELARIVGAPGPVTGGLGSHGPDGSVSASPEELVAQAVERRKALAFQDALEFPDVSVGRPTALIARPPREAAGCDIVGRPASRGTVEGVVRVARSIVDAREVQPGEILVAPVTDVGWTPYFTVIAALVTDIGSSVSHGAVVAREYGLPCVVNTIDATRTLRTGDRVRVDGDRGVVTRLEG</sequence>
<dbReference type="Pfam" id="PF01326">
    <property type="entry name" value="PPDK_N"/>
    <property type="match status" value="2"/>
</dbReference>
<dbReference type="Gene3D" id="3.30.1490.20">
    <property type="entry name" value="ATP-grasp fold, A domain"/>
    <property type="match status" value="2"/>
</dbReference>
<dbReference type="InterPro" id="IPR013815">
    <property type="entry name" value="ATP_grasp_subdomain_1"/>
</dbReference>